<gene>
    <name evidence="7" type="ORF">R3I93_002057</name>
</gene>
<evidence type="ECO:0000259" key="6">
    <source>
        <dbReference type="PROSITE" id="PS50808"/>
    </source>
</evidence>
<feature type="region of interest" description="Disordered" evidence="5">
    <location>
        <begin position="183"/>
        <end position="229"/>
    </location>
</feature>
<keyword evidence="8" id="KW-1185">Reference proteome</keyword>
<dbReference type="Pfam" id="PF02892">
    <property type="entry name" value="zf-BED"/>
    <property type="match status" value="1"/>
</dbReference>
<dbReference type="PROSITE" id="PS50808">
    <property type="entry name" value="ZF_BED"/>
    <property type="match status" value="1"/>
</dbReference>
<sequence length="331" mass="37563">MTKLDRLNTFMTERLMAAVKEILFTVGRTVREYEEETERIRSENERLKQMLRDSGCFSERANAAPVQSYQPISPVQPGWICSQTEEPEPFEEIHQDRCQRHGEQHPLIKPEKPEYSADAYRESVALPSEASNNEGSHMCTDHTEQSTHPDEDEMTNCNFPTKIKVEFMNSNLCSGDAMGSTEDVYQSWSPHSPDLPLGTSDAYRAQHPNQPTYTSGEAPPTVSQHSSSSYDADHVSYHNILCTNGAYCSSKCCEMQKRTIAKSSPVWKYFSLKEGDCSKAVCLMCRAVISRGRKEYTTSALLKHLRMKHGNVLIFGSAEKRRMKEITRKTV</sequence>
<keyword evidence="1" id="KW-0479">Metal-binding</keyword>
<accession>A0AAN9HJH8</accession>
<evidence type="ECO:0000256" key="2">
    <source>
        <dbReference type="ARBA" id="ARBA00022771"/>
    </source>
</evidence>
<feature type="region of interest" description="Disordered" evidence="5">
    <location>
        <begin position="127"/>
        <end position="154"/>
    </location>
</feature>
<keyword evidence="2 4" id="KW-0863">Zinc-finger</keyword>
<dbReference type="InterPro" id="IPR036236">
    <property type="entry name" value="Znf_C2H2_sf"/>
</dbReference>
<reference evidence="7 8" key="1">
    <citation type="submission" date="2024-02" db="EMBL/GenBank/DDBJ databases">
        <title>Chromosome-level genome assembly of the Eurasian Minnow (Phoxinus phoxinus).</title>
        <authorList>
            <person name="Oriowo T.O."/>
            <person name="Martin S."/>
            <person name="Stange M."/>
            <person name="Chrysostomakis Y."/>
            <person name="Brown T."/>
            <person name="Winkler S."/>
            <person name="Kukowka S."/>
            <person name="Myers E.W."/>
            <person name="Bohne A."/>
        </authorList>
    </citation>
    <scope>NUCLEOTIDE SEQUENCE [LARGE SCALE GENOMIC DNA]</scope>
    <source>
        <strain evidence="7">ZFMK-TIS-60720</strain>
        <tissue evidence="7">Whole Organism</tissue>
    </source>
</reference>
<evidence type="ECO:0000256" key="3">
    <source>
        <dbReference type="ARBA" id="ARBA00022833"/>
    </source>
</evidence>
<evidence type="ECO:0000256" key="1">
    <source>
        <dbReference type="ARBA" id="ARBA00022723"/>
    </source>
</evidence>
<evidence type="ECO:0000256" key="4">
    <source>
        <dbReference type="PROSITE-ProRule" id="PRU00027"/>
    </source>
</evidence>
<dbReference type="Proteomes" id="UP001364617">
    <property type="component" value="Unassembled WGS sequence"/>
</dbReference>
<feature type="compositionally biased region" description="Polar residues" evidence="5">
    <location>
        <begin position="207"/>
        <end position="229"/>
    </location>
</feature>
<evidence type="ECO:0000313" key="7">
    <source>
        <dbReference type="EMBL" id="KAK7175043.1"/>
    </source>
</evidence>
<dbReference type="EMBL" id="JAYKXH010000002">
    <property type="protein sequence ID" value="KAK7175043.1"/>
    <property type="molecule type" value="Genomic_DNA"/>
</dbReference>
<evidence type="ECO:0000256" key="5">
    <source>
        <dbReference type="SAM" id="MobiDB-lite"/>
    </source>
</evidence>
<dbReference type="AlphaFoldDB" id="A0AAN9HJH8"/>
<feature type="domain" description="BED-type" evidence="6">
    <location>
        <begin position="261"/>
        <end position="309"/>
    </location>
</feature>
<dbReference type="SMART" id="SM00614">
    <property type="entry name" value="ZnF_BED"/>
    <property type="match status" value="1"/>
</dbReference>
<feature type="compositionally biased region" description="Basic and acidic residues" evidence="5">
    <location>
        <begin position="139"/>
        <end position="149"/>
    </location>
</feature>
<dbReference type="InterPro" id="IPR003656">
    <property type="entry name" value="Znf_BED"/>
</dbReference>
<dbReference type="GO" id="GO:0003677">
    <property type="term" value="F:DNA binding"/>
    <property type="evidence" value="ECO:0007669"/>
    <property type="project" value="InterPro"/>
</dbReference>
<proteinExistence type="predicted"/>
<protein>
    <recommendedName>
        <fullName evidence="6">BED-type domain-containing protein</fullName>
    </recommendedName>
</protein>
<keyword evidence="3" id="KW-0862">Zinc</keyword>
<organism evidence="7 8">
    <name type="scientific">Phoxinus phoxinus</name>
    <name type="common">Eurasian minnow</name>
    <dbReference type="NCBI Taxonomy" id="58324"/>
    <lineage>
        <taxon>Eukaryota</taxon>
        <taxon>Metazoa</taxon>
        <taxon>Chordata</taxon>
        <taxon>Craniata</taxon>
        <taxon>Vertebrata</taxon>
        <taxon>Euteleostomi</taxon>
        <taxon>Actinopterygii</taxon>
        <taxon>Neopterygii</taxon>
        <taxon>Teleostei</taxon>
        <taxon>Ostariophysi</taxon>
        <taxon>Cypriniformes</taxon>
        <taxon>Leuciscidae</taxon>
        <taxon>Phoxininae</taxon>
        <taxon>Phoxinus</taxon>
    </lineage>
</organism>
<dbReference type="SUPFAM" id="SSF57667">
    <property type="entry name" value="beta-beta-alpha zinc fingers"/>
    <property type="match status" value="1"/>
</dbReference>
<evidence type="ECO:0000313" key="8">
    <source>
        <dbReference type="Proteomes" id="UP001364617"/>
    </source>
</evidence>
<dbReference type="GO" id="GO:0008270">
    <property type="term" value="F:zinc ion binding"/>
    <property type="evidence" value="ECO:0007669"/>
    <property type="project" value="UniProtKB-KW"/>
</dbReference>
<name>A0AAN9HJH8_9TELE</name>
<comment type="caution">
    <text evidence="7">The sequence shown here is derived from an EMBL/GenBank/DDBJ whole genome shotgun (WGS) entry which is preliminary data.</text>
</comment>